<reference evidence="7" key="1">
    <citation type="submission" date="2020-07" db="EMBL/GenBank/DDBJ databases">
        <authorList>
            <person name="Lin J."/>
        </authorList>
    </citation>
    <scope>NUCLEOTIDE SEQUENCE</scope>
</reference>
<dbReference type="GO" id="GO:0000139">
    <property type="term" value="C:Golgi membrane"/>
    <property type="evidence" value="ECO:0007669"/>
    <property type="project" value="UniProtKB-SubCell"/>
</dbReference>
<dbReference type="GO" id="GO:0005802">
    <property type="term" value="C:trans-Golgi network"/>
    <property type="evidence" value="ECO:0007669"/>
    <property type="project" value="TreeGrafter"/>
</dbReference>
<sequence>MARPPKPHSSFLSDALIFASGALLAILLLLASPPSTTNPRSSSSPPPTRTPRRPNPTPTTPPNPPSTTTPPSPTPSTPRRRLGREAPALAPPPPLPLLLRRRRRRAGRDGVGVAAVAVPQPGRGPPPAAAPEEQGRLLPPPRHRAPLQHGAAAPRDADLLGEDPAHPRRHAGPPGGRLDLVGRLRRRAHGHGLRPPLRRYAAHNLVVHGWPHLVYDERSWVSLNAGVFLIRNCQWSLDFMAEWAAMGPRSPDYEKWGMTLKRTFRDKVFNESDDQSALVYLLLTQKEKWGRRIFLEHQFYFEGYWVEIVGRLDNISTRYEEMERRGSAVLRRRHAEAVAAAYARARDERLATELGADAGPRGWRRPFITHFTGCQPCSGDHNKLYSGENCYEGMRRALTFADDQVLRNYGFRHAGPLSDDVRPSPSITRPPRPSSSNKTLVAETLLFAAPGSPRQHADR</sequence>
<keyword evidence="2" id="KW-0328">Glycosyltransferase</keyword>
<dbReference type="PANTHER" id="PTHR31311">
    <property type="entry name" value="XYLOGLUCAN 6-XYLOSYLTRANSFERASE 5-RELATED-RELATED"/>
    <property type="match status" value="1"/>
</dbReference>
<dbReference type="GO" id="GO:0008378">
    <property type="term" value="F:galactosyltransferase activity"/>
    <property type="evidence" value="ECO:0007669"/>
    <property type="project" value="TreeGrafter"/>
</dbReference>
<evidence type="ECO:0000256" key="2">
    <source>
        <dbReference type="ARBA" id="ARBA00022676"/>
    </source>
</evidence>
<name>A0A6V7PNQ5_ANACO</name>
<dbReference type="Pfam" id="PF05637">
    <property type="entry name" value="Glyco_transf_34"/>
    <property type="match status" value="1"/>
</dbReference>
<dbReference type="EMBL" id="LR862150">
    <property type="protein sequence ID" value="CAD1832455.1"/>
    <property type="molecule type" value="Genomic_DNA"/>
</dbReference>
<proteinExistence type="predicted"/>
<comment type="subcellular location">
    <subcellularLocation>
        <location evidence="1">Golgi apparatus membrane</location>
        <topology evidence="1">Single-pass type II membrane protein</topology>
    </subcellularLocation>
</comment>
<evidence type="ECO:0008006" key="8">
    <source>
        <dbReference type="Google" id="ProtNLM"/>
    </source>
</evidence>
<dbReference type="AlphaFoldDB" id="A0A6V7PNQ5"/>
<evidence type="ECO:0000256" key="4">
    <source>
        <dbReference type="ARBA" id="ARBA00022968"/>
    </source>
</evidence>
<feature type="region of interest" description="Disordered" evidence="6">
    <location>
        <begin position="33"/>
        <end position="179"/>
    </location>
</feature>
<gene>
    <name evidence="7" type="ORF">CB5_LOCUS15666</name>
</gene>
<evidence type="ECO:0000256" key="1">
    <source>
        <dbReference type="ARBA" id="ARBA00004323"/>
    </source>
</evidence>
<feature type="region of interest" description="Disordered" evidence="6">
    <location>
        <begin position="412"/>
        <end position="439"/>
    </location>
</feature>
<protein>
    <recommendedName>
        <fullName evidence="8">Glycosyltransferase 7</fullName>
    </recommendedName>
</protein>
<accession>A0A6V7PNQ5</accession>
<dbReference type="GO" id="GO:0005768">
    <property type="term" value="C:endosome"/>
    <property type="evidence" value="ECO:0007669"/>
    <property type="project" value="TreeGrafter"/>
</dbReference>
<feature type="compositionally biased region" description="Low complexity" evidence="6">
    <location>
        <begin position="111"/>
        <end position="121"/>
    </location>
</feature>
<dbReference type="InterPro" id="IPR008630">
    <property type="entry name" value="Glyco_trans_34"/>
</dbReference>
<feature type="compositionally biased region" description="Basic and acidic residues" evidence="6">
    <location>
        <begin position="155"/>
        <end position="166"/>
    </location>
</feature>
<evidence type="ECO:0000313" key="7">
    <source>
        <dbReference type="EMBL" id="CAD1832455.1"/>
    </source>
</evidence>
<evidence type="ECO:0000256" key="3">
    <source>
        <dbReference type="ARBA" id="ARBA00022679"/>
    </source>
</evidence>
<keyword evidence="3" id="KW-0808">Transferase</keyword>
<evidence type="ECO:0000256" key="5">
    <source>
        <dbReference type="ARBA" id="ARBA00023034"/>
    </source>
</evidence>
<feature type="compositionally biased region" description="Pro residues" evidence="6">
    <location>
        <begin position="44"/>
        <end position="76"/>
    </location>
</feature>
<keyword evidence="4" id="KW-0735">Signal-anchor</keyword>
<organism evidence="7">
    <name type="scientific">Ananas comosus var. bracteatus</name>
    <name type="common">red pineapple</name>
    <dbReference type="NCBI Taxonomy" id="296719"/>
    <lineage>
        <taxon>Eukaryota</taxon>
        <taxon>Viridiplantae</taxon>
        <taxon>Streptophyta</taxon>
        <taxon>Embryophyta</taxon>
        <taxon>Tracheophyta</taxon>
        <taxon>Spermatophyta</taxon>
        <taxon>Magnoliopsida</taxon>
        <taxon>Liliopsida</taxon>
        <taxon>Poales</taxon>
        <taxon>Bromeliaceae</taxon>
        <taxon>Bromelioideae</taxon>
        <taxon>Ananas</taxon>
    </lineage>
</organism>
<dbReference type="PANTHER" id="PTHR31311:SF3">
    <property type="entry name" value="GLYCOSYLTRANSFERASE 7-RELATED"/>
    <property type="match status" value="1"/>
</dbReference>
<feature type="compositionally biased region" description="Low complexity" evidence="6">
    <location>
        <begin position="33"/>
        <end position="43"/>
    </location>
</feature>
<keyword evidence="5" id="KW-0333">Golgi apparatus</keyword>
<keyword evidence="4" id="KW-0812">Transmembrane</keyword>
<evidence type="ECO:0000256" key="6">
    <source>
        <dbReference type="SAM" id="MobiDB-lite"/>
    </source>
</evidence>